<evidence type="ECO:0000313" key="1">
    <source>
        <dbReference type="EMBL" id="SEP27207.1"/>
    </source>
</evidence>
<organism evidence="1 2">
    <name type="scientific">Rhodopseudomonas pseudopalustris</name>
    <dbReference type="NCBI Taxonomy" id="1513892"/>
    <lineage>
        <taxon>Bacteria</taxon>
        <taxon>Pseudomonadati</taxon>
        <taxon>Pseudomonadota</taxon>
        <taxon>Alphaproteobacteria</taxon>
        <taxon>Hyphomicrobiales</taxon>
        <taxon>Nitrobacteraceae</taxon>
        <taxon>Rhodopseudomonas</taxon>
    </lineage>
</organism>
<keyword evidence="2" id="KW-1185">Reference proteome</keyword>
<protein>
    <submittedName>
        <fullName evidence="1">Uncharacterized protein</fullName>
    </submittedName>
</protein>
<sequence>MREIDRRVLGHIENSYVIRKFPGTTKRLEARGLIERTGPLRRWALTPAGAVVLACAKAVEAQGVGR</sequence>
<evidence type="ECO:0000313" key="2">
    <source>
        <dbReference type="Proteomes" id="UP000199615"/>
    </source>
</evidence>
<dbReference type="RefSeq" id="WP_092685933.1">
    <property type="nucleotide sequence ID" value="NZ_FODT01000012.1"/>
</dbReference>
<reference evidence="2" key="1">
    <citation type="submission" date="2016-10" db="EMBL/GenBank/DDBJ databases">
        <authorList>
            <person name="Varghese N."/>
            <person name="Submissions S."/>
        </authorList>
    </citation>
    <scope>NUCLEOTIDE SEQUENCE [LARGE SCALE GENOMIC DNA]</scope>
    <source>
        <strain evidence="2">DSM 123</strain>
    </source>
</reference>
<dbReference type="EMBL" id="FODT01000012">
    <property type="protein sequence ID" value="SEP27207.1"/>
    <property type="molecule type" value="Genomic_DNA"/>
</dbReference>
<name>A0A1H8WIF7_9BRAD</name>
<accession>A0A1H8WIF7</accession>
<dbReference type="AlphaFoldDB" id="A0A1H8WIF7"/>
<dbReference type="Proteomes" id="UP000199615">
    <property type="component" value="Unassembled WGS sequence"/>
</dbReference>
<proteinExistence type="predicted"/>
<gene>
    <name evidence="1" type="ORF">SAMN05444123_112106</name>
</gene>